<feature type="domain" description="ABC transporter" evidence="5">
    <location>
        <begin position="374"/>
        <end position="624"/>
    </location>
</feature>
<dbReference type="NCBIfam" id="NF007739">
    <property type="entry name" value="PRK10419.1"/>
    <property type="match status" value="3"/>
</dbReference>
<reference evidence="6" key="2">
    <citation type="journal article" date="2022" name="Microbiol. Resour. Announc.">
        <title>Metagenome Sequencing to Explore Phylogenomics of Terrestrial Cyanobacteria.</title>
        <authorList>
            <person name="Ward R.D."/>
            <person name="Stajich J.E."/>
            <person name="Johansen J.R."/>
            <person name="Huntemann M."/>
            <person name="Clum A."/>
            <person name="Foster B."/>
            <person name="Foster B."/>
            <person name="Roux S."/>
            <person name="Palaniappan K."/>
            <person name="Varghese N."/>
            <person name="Mukherjee S."/>
            <person name="Reddy T.B.K."/>
            <person name="Daum C."/>
            <person name="Copeland A."/>
            <person name="Chen I.A."/>
            <person name="Ivanova N.N."/>
            <person name="Kyrpides N.C."/>
            <person name="Shapiro N."/>
            <person name="Eloe-Fadrosh E.A."/>
            <person name="Pietrasiak N."/>
        </authorList>
    </citation>
    <scope>NUCLEOTIDE SEQUENCE</scope>
    <source>
        <strain evidence="6">UHER 2000/2452</strain>
    </source>
</reference>
<comment type="caution">
    <text evidence="6">The sequence shown here is derived from an EMBL/GenBank/DDBJ whole genome shotgun (WGS) entry which is preliminary data.</text>
</comment>
<dbReference type="InterPro" id="IPR017871">
    <property type="entry name" value="ABC_transporter-like_CS"/>
</dbReference>
<keyword evidence="4 6" id="KW-0067">ATP-binding</keyword>
<dbReference type="Proteomes" id="UP000757435">
    <property type="component" value="Unassembled WGS sequence"/>
</dbReference>
<dbReference type="Gene3D" id="3.40.50.300">
    <property type="entry name" value="P-loop containing nucleotide triphosphate hydrolases"/>
    <property type="match status" value="2"/>
</dbReference>
<evidence type="ECO:0000256" key="1">
    <source>
        <dbReference type="ARBA" id="ARBA00005417"/>
    </source>
</evidence>
<sequence>MTDTILDVRNLQVQFQSGDRFITAVDGISFQVQRGQTLGIVGESGSGKSVTSLAVMGLVPNPPGKVTEGEIWFRGLDGGDEAVDLRSLSSLQMQRYRGGKVSMIFQEPLSSLNPVYTCGFQLTEALRQHQPNISPAEARRRAINLLQEVKLLPSDQVLQQDALEAWSKESARPKSDLTPEPPSEKQIMQWVNQRKQAILERYPHELSGGQIQRVMIAMAISCNPSLLIADEPTTALDVTVQATILDLLRELRDRRGMSIMFITHDLGIIAEIADSVAVMYQGKIVEYGSVWQIFSNPQHPYTKGLLACRPQPGHRMKYLPTVSDFMEVVDTPTGEPLIRERQMNSEQVMRFSTEISLEEVSQRLTELGQQAPLLSVEHLQVRYPVRGVFGQTQRYVMAVNDVSFQVFPGETLGLVGESGCGKTTLARTLIRLIRPSAGKILFNNVDVAQLPTAQMNRFRREIQIIFQDPFSSLDPRMSIGAAVMEPLKIHGVGNSRRNRQERVAYLLERVGLEATCANRYPHEFSGGQRQRVCIARALALNPKFIICDESVSALDVSVQAQVLNLLKELQEEFKLTYIFISHDLSVVKFMSDRIMVMNRGKVEEIGTAERIYREPQQAYTRQLINAIPLGSLEVIRDRQAQRGLAVN</sequence>
<organism evidence="6 7">
    <name type="scientific">Drouetiella hepatica Uher 2000/2452</name>
    <dbReference type="NCBI Taxonomy" id="904376"/>
    <lineage>
        <taxon>Bacteria</taxon>
        <taxon>Bacillati</taxon>
        <taxon>Cyanobacteriota</taxon>
        <taxon>Cyanophyceae</taxon>
        <taxon>Oculatellales</taxon>
        <taxon>Oculatellaceae</taxon>
        <taxon>Drouetiella</taxon>
    </lineage>
</organism>
<dbReference type="GO" id="GO:0055085">
    <property type="term" value="P:transmembrane transport"/>
    <property type="evidence" value="ECO:0007669"/>
    <property type="project" value="UniProtKB-ARBA"/>
</dbReference>
<dbReference type="InterPro" id="IPR013563">
    <property type="entry name" value="Oligopep_ABC_C"/>
</dbReference>
<dbReference type="CDD" id="cd03257">
    <property type="entry name" value="ABC_NikE_OppD_transporters"/>
    <property type="match status" value="2"/>
</dbReference>
<comment type="similarity">
    <text evidence="1">Belongs to the ABC transporter superfamily.</text>
</comment>
<dbReference type="AlphaFoldDB" id="A0A951QAN4"/>
<evidence type="ECO:0000259" key="5">
    <source>
        <dbReference type="PROSITE" id="PS50893"/>
    </source>
</evidence>
<dbReference type="InterPro" id="IPR003593">
    <property type="entry name" value="AAA+_ATPase"/>
</dbReference>
<keyword evidence="2" id="KW-0813">Transport</keyword>
<dbReference type="GO" id="GO:0005524">
    <property type="term" value="F:ATP binding"/>
    <property type="evidence" value="ECO:0007669"/>
    <property type="project" value="UniProtKB-KW"/>
</dbReference>
<dbReference type="GO" id="GO:0015833">
    <property type="term" value="P:peptide transport"/>
    <property type="evidence" value="ECO:0007669"/>
    <property type="project" value="InterPro"/>
</dbReference>
<dbReference type="EMBL" id="JAHHHD010000005">
    <property type="protein sequence ID" value="MBW4658344.1"/>
    <property type="molecule type" value="Genomic_DNA"/>
</dbReference>
<dbReference type="InterPro" id="IPR050319">
    <property type="entry name" value="ABC_transp_ATP-bind"/>
</dbReference>
<dbReference type="SMART" id="SM00382">
    <property type="entry name" value="AAA"/>
    <property type="match status" value="2"/>
</dbReference>
<feature type="domain" description="ABC transporter" evidence="5">
    <location>
        <begin position="8"/>
        <end position="306"/>
    </location>
</feature>
<dbReference type="PANTHER" id="PTHR43776">
    <property type="entry name" value="TRANSPORT ATP-BINDING PROTEIN"/>
    <property type="match status" value="1"/>
</dbReference>
<dbReference type="PANTHER" id="PTHR43776:SF7">
    <property type="entry name" value="D,D-DIPEPTIDE TRANSPORT ATP-BINDING PROTEIN DDPF-RELATED"/>
    <property type="match status" value="1"/>
</dbReference>
<gene>
    <name evidence="6" type="ORF">KME15_06700</name>
</gene>
<dbReference type="InterPro" id="IPR003439">
    <property type="entry name" value="ABC_transporter-like_ATP-bd"/>
</dbReference>
<dbReference type="SUPFAM" id="SSF52540">
    <property type="entry name" value="P-loop containing nucleoside triphosphate hydrolases"/>
    <property type="match status" value="2"/>
</dbReference>
<dbReference type="PROSITE" id="PS00211">
    <property type="entry name" value="ABC_TRANSPORTER_1"/>
    <property type="match status" value="2"/>
</dbReference>
<dbReference type="Pfam" id="PF08352">
    <property type="entry name" value="oligo_HPY"/>
    <property type="match status" value="2"/>
</dbReference>
<evidence type="ECO:0000313" key="6">
    <source>
        <dbReference type="EMBL" id="MBW4658344.1"/>
    </source>
</evidence>
<reference evidence="6" key="1">
    <citation type="submission" date="2021-05" db="EMBL/GenBank/DDBJ databases">
        <authorList>
            <person name="Pietrasiak N."/>
            <person name="Ward R."/>
            <person name="Stajich J.E."/>
            <person name="Kurbessoian T."/>
        </authorList>
    </citation>
    <scope>NUCLEOTIDE SEQUENCE</scope>
    <source>
        <strain evidence="6">UHER 2000/2452</strain>
    </source>
</reference>
<dbReference type="InterPro" id="IPR027417">
    <property type="entry name" value="P-loop_NTPase"/>
</dbReference>
<dbReference type="GO" id="GO:0016887">
    <property type="term" value="F:ATP hydrolysis activity"/>
    <property type="evidence" value="ECO:0007669"/>
    <property type="project" value="InterPro"/>
</dbReference>
<dbReference type="Pfam" id="PF00005">
    <property type="entry name" value="ABC_tran"/>
    <property type="match status" value="2"/>
</dbReference>
<dbReference type="PROSITE" id="PS50893">
    <property type="entry name" value="ABC_TRANSPORTER_2"/>
    <property type="match status" value="2"/>
</dbReference>
<evidence type="ECO:0000256" key="4">
    <source>
        <dbReference type="ARBA" id="ARBA00022840"/>
    </source>
</evidence>
<accession>A0A951QAN4</accession>
<evidence type="ECO:0000313" key="7">
    <source>
        <dbReference type="Proteomes" id="UP000757435"/>
    </source>
</evidence>
<protein>
    <submittedName>
        <fullName evidence="6">ABC transporter ATP-binding protein</fullName>
    </submittedName>
</protein>
<name>A0A951QAN4_9CYAN</name>
<dbReference type="FunFam" id="3.40.50.300:FF:000016">
    <property type="entry name" value="Oligopeptide ABC transporter ATP-binding component"/>
    <property type="match status" value="1"/>
</dbReference>
<proteinExistence type="inferred from homology"/>
<evidence type="ECO:0000256" key="3">
    <source>
        <dbReference type="ARBA" id="ARBA00022741"/>
    </source>
</evidence>
<keyword evidence="3" id="KW-0547">Nucleotide-binding</keyword>
<evidence type="ECO:0000256" key="2">
    <source>
        <dbReference type="ARBA" id="ARBA00022448"/>
    </source>
</evidence>
<dbReference type="NCBIfam" id="NF008453">
    <property type="entry name" value="PRK11308.1"/>
    <property type="match status" value="3"/>
</dbReference>